<dbReference type="EMBL" id="CP025785">
    <property type="protein sequence ID" value="AWG42448.1"/>
    <property type="molecule type" value="Genomic_DNA"/>
</dbReference>
<keyword evidence="3" id="KW-1185">Reference proteome</keyword>
<accession>A0A2S1LVZ3</accession>
<feature type="transmembrane region" description="Helical" evidence="1">
    <location>
        <begin position="6"/>
        <end position="24"/>
    </location>
</feature>
<keyword evidence="1" id="KW-1133">Transmembrane helix</keyword>
<dbReference type="Proteomes" id="UP000244655">
    <property type="component" value="Chromosome"/>
</dbReference>
<dbReference type="OrthoDB" id="350349at2"/>
<keyword evidence="1" id="KW-0812">Transmembrane</keyword>
<gene>
    <name evidence="2" type="ORF">CR532_00210</name>
</gene>
<evidence type="ECO:0000313" key="3">
    <source>
        <dbReference type="Proteomes" id="UP000244655"/>
    </source>
</evidence>
<keyword evidence="1" id="KW-0472">Membrane</keyword>
<dbReference type="RefSeq" id="WP_108728845.1">
    <property type="nucleotide sequence ID" value="NZ_CP025785.1"/>
</dbReference>
<sequence>MSRKCFIYYNILFFVVNVLPLLAFENRYSTYELDFSSEDREFLVNTNSKFSFFFKDDAWIYIKNVKNNSFVRLLGESYQEGAIFTFQTSKNVGKIILSFSYQNVKDSKEFTKNVILKIVKKDDSSKLDEMNPRDSLDLSKDIEVSKSLRSNDQTDGVSSKEIIRRALNLSYIDDYKGAIGLLNKYDFDDNDYILLKAEFYCKNGDYLNAYASYLSIRDQYFNKVFLNLISLGIKLNKVEDVLRNVRVLIEGNIDFGESIYLDILEFLLMSGEYEFFLNLSSLYFPKYVNSNFPDRYNYLLGRLYETESKYKDFIKSFNHYRSVIDSYPFSNYYEISKSRYLFLKRFF</sequence>
<name>A0A2S1LVZ3_9SPIR</name>
<proteinExistence type="predicted"/>
<evidence type="ECO:0000256" key="1">
    <source>
        <dbReference type="SAM" id="Phobius"/>
    </source>
</evidence>
<dbReference type="AlphaFoldDB" id="A0A2S1LVZ3"/>
<evidence type="ECO:0000313" key="2">
    <source>
        <dbReference type="EMBL" id="AWG42448.1"/>
    </source>
</evidence>
<reference evidence="2 3" key="1">
    <citation type="submission" date="2018-01" db="EMBL/GenBank/DDBJ databases">
        <title>Genome sequence of Borrelia tachyglossi.</title>
        <authorList>
            <person name="Gofton A.W."/>
        </authorList>
    </citation>
    <scope>NUCLEOTIDE SEQUENCE [LARGE SCALE GENOMIC DNA]</scope>
    <source>
        <strain evidence="2 3">Bc-F10-1268</strain>
    </source>
</reference>
<organism evidence="2 3">
    <name type="scientific">Candidatus Borreliella tachyglossi</name>
    <dbReference type="NCBI Taxonomy" id="1964448"/>
    <lineage>
        <taxon>Bacteria</taxon>
        <taxon>Pseudomonadati</taxon>
        <taxon>Spirochaetota</taxon>
        <taxon>Spirochaetia</taxon>
        <taxon>Spirochaetales</taxon>
        <taxon>Borreliaceae</taxon>
        <taxon>Borreliella</taxon>
    </lineage>
</organism>
<protein>
    <submittedName>
        <fullName evidence="2">Uncharacterized protein</fullName>
    </submittedName>
</protein>